<name>A0A518DHI3_9BACT</name>
<reference evidence="2 3" key="1">
    <citation type="submission" date="2019-02" db="EMBL/GenBank/DDBJ databases">
        <title>Deep-cultivation of Planctomycetes and their phenomic and genomic characterization uncovers novel biology.</title>
        <authorList>
            <person name="Wiegand S."/>
            <person name="Jogler M."/>
            <person name="Boedeker C."/>
            <person name="Pinto D."/>
            <person name="Vollmers J."/>
            <person name="Rivas-Marin E."/>
            <person name="Kohn T."/>
            <person name="Peeters S.H."/>
            <person name="Heuer A."/>
            <person name="Rast P."/>
            <person name="Oberbeckmann S."/>
            <person name="Bunk B."/>
            <person name="Jeske O."/>
            <person name="Meyerdierks A."/>
            <person name="Storesund J.E."/>
            <person name="Kallscheuer N."/>
            <person name="Luecker S."/>
            <person name="Lage O.M."/>
            <person name="Pohl T."/>
            <person name="Merkel B.J."/>
            <person name="Hornburger P."/>
            <person name="Mueller R.-W."/>
            <person name="Bruemmer F."/>
            <person name="Labrenz M."/>
            <person name="Spormann A.M."/>
            <person name="Op den Camp H."/>
            <person name="Overmann J."/>
            <person name="Amann R."/>
            <person name="Jetten M.S.M."/>
            <person name="Mascher T."/>
            <person name="Medema M.H."/>
            <person name="Devos D.P."/>
            <person name="Kaster A.-K."/>
            <person name="Ovreas L."/>
            <person name="Rohde M."/>
            <person name="Galperin M.Y."/>
            <person name="Jogler C."/>
        </authorList>
    </citation>
    <scope>NUCLEOTIDE SEQUENCE [LARGE SCALE GENOMIC DNA]</scope>
    <source>
        <strain evidence="2 3">Pla175</strain>
    </source>
</reference>
<dbReference type="KEGG" id="pnd:Pla175_43500"/>
<dbReference type="NCBIfam" id="TIGR02532">
    <property type="entry name" value="IV_pilin_GFxxxE"/>
    <property type="match status" value="1"/>
</dbReference>
<dbReference type="NCBIfam" id="TIGR04294">
    <property type="entry name" value="pre_pil_HX9DG"/>
    <property type="match status" value="1"/>
</dbReference>
<dbReference type="Gene3D" id="3.30.700.10">
    <property type="entry name" value="Glycoprotein, Type 4 Pilin"/>
    <property type="match status" value="1"/>
</dbReference>
<dbReference type="PANTHER" id="PTHR30093:SF2">
    <property type="entry name" value="TYPE II SECRETION SYSTEM PROTEIN H"/>
    <property type="match status" value="1"/>
</dbReference>
<dbReference type="Proteomes" id="UP000317429">
    <property type="component" value="Chromosome"/>
</dbReference>
<dbReference type="InterPro" id="IPR011453">
    <property type="entry name" value="DUF1559"/>
</dbReference>
<evidence type="ECO:0000313" key="2">
    <source>
        <dbReference type="EMBL" id="QDU90936.1"/>
    </source>
</evidence>
<proteinExistence type="predicted"/>
<dbReference type="EMBL" id="CP036291">
    <property type="protein sequence ID" value="QDU90936.1"/>
    <property type="molecule type" value="Genomic_DNA"/>
</dbReference>
<dbReference type="InterPro" id="IPR012902">
    <property type="entry name" value="N_methyl_site"/>
</dbReference>
<dbReference type="RefSeq" id="WP_145292243.1">
    <property type="nucleotide sequence ID" value="NZ_CP036291.1"/>
</dbReference>
<dbReference type="PANTHER" id="PTHR30093">
    <property type="entry name" value="GENERAL SECRETION PATHWAY PROTEIN G"/>
    <property type="match status" value="1"/>
</dbReference>
<protein>
    <submittedName>
        <fullName evidence="2">Type II secretion system protein G</fullName>
    </submittedName>
</protein>
<evidence type="ECO:0000313" key="3">
    <source>
        <dbReference type="Proteomes" id="UP000317429"/>
    </source>
</evidence>
<dbReference type="OrthoDB" id="255848at2"/>
<dbReference type="InterPro" id="IPR027558">
    <property type="entry name" value="Pre_pil_HX9DG_C"/>
</dbReference>
<organism evidence="2 3">
    <name type="scientific">Pirellulimonas nuda</name>
    <dbReference type="NCBI Taxonomy" id="2528009"/>
    <lineage>
        <taxon>Bacteria</taxon>
        <taxon>Pseudomonadati</taxon>
        <taxon>Planctomycetota</taxon>
        <taxon>Planctomycetia</taxon>
        <taxon>Pirellulales</taxon>
        <taxon>Lacipirellulaceae</taxon>
        <taxon>Pirellulimonas</taxon>
    </lineage>
</organism>
<accession>A0A518DHI3</accession>
<evidence type="ECO:0000259" key="1">
    <source>
        <dbReference type="Pfam" id="PF07596"/>
    </source>
</evidence>
<sequence>MKRHAFTLVELLVVIAIIGILVALLLPAVQSAREAARRSQCANQMRQIVLAMLNYESSYKAFPPGAEFAVGRPRTDPANDGAMISWHARILPQMEENAIYEQINWDLGYEENKAVSLNAIQGFFCPSVGAEAQKSIFISGVVNGQTTYTQHYSGVAGPLRNPAVGINEYSQTTGSPPNNITMAAWANGACTSRFGDRRGFAQLGVLYANSKIRMAKITDGTSNTFCIGERHMGETAWIAGLSGLFAEPCDTAGFRNVEFGINHCIDIEGQNNQGPCQEFGNSRPFGSLHPGGCQFAHCDGSVQFVTEDVDLAIIQAKSSRNFGEIINGG</sequence>
<gene>
    <name evidence="2" type="primary">xcpT_20</name>
    <name evidence="2" type="ORF">Pla175_43500</name>
</gene>
<dbReference type="InterPro" id="IPR045584">
    <property type="entry name" value="Pilin-like"/>
</dbReference>
<feature type="domain" description="DUF1559" evidence="1">
    <location>
        <begin position="30"/>
        <end position="311"/>
    </location>
</feature>
<dbReference type="Pfam" id="PF07596">
    <property type="entry name" value="SBP_bac_10"/>
    <property type="match status" value="1"/>
</dbReference>
<keyword evidence="3" id="KW-1185">Reference proteome</keyword>
<dbReference type="AlphaFoldDB" id="A0A518DHI3"/>
<dbReference type="SUPFAM" id="SSF54523">
    <property type="entry name" value="Pili subunits"/>
    <property type="match status" value="1"/>
</dbReference>
<dbReference type="Pfam" id="PF07963">
    <property type="entry name" value="N_methyl"/>
    <property type="match status" value="1"/>
</dbReference>